<dbReference type="GO" id="GO:0005814">
    <property type="term" value="C:centriole"/>
    <property type="evidence" value="ECO:0007669"/>
    <property type="project" value="TreeGrafter"/>
</dbReference>
<dbReference type="AlphaFoldDB" id="A0A183ADM5"/>
<protein>
    <submittedName>
        <fullName evidence="3">RIMS-binding protein 2</fullName>
    </submittedName>
</protein>
<proteinExistence type="predicted"/>
<keyword evidence="1" id="KW-0175">Coiled coil</keyword>
<evidence type="ECO:0000313" key="3">
    <source>
        <dbReference type="WBParaSite" id="ECPE_0000507201-mRNA-1"/>
    </source>
</evidence>
<feature type="compositionally biased region" description="Polar residues" evidence="2">
    <location>
        <begin position="386"/>
        <end position="400"/>
    </location>
</feature>
<dbReference type="GO" id="GO:0005813">
    <property type="term" value="C:centrosome"/>
    <property type="evidence" value="ECO:0007669"/>
    <property type="project" value="TreeGrafter"/>
</dbReference>
<feature type="region of interest" description="Disordered" evidence="2">
    <location>
        <begin position="296"/>
        <end position="452"/>
    </location>
</feature>
<feature type="coiled-coil region" evidence="1">
    <location>
        <begin position="12"/>
        <end position="172"/>
    </location>
</feature>
<sequence length="452" mass="49560">LRKKLDLSEATNHSQTNTVARLEARITALENELSNKDHLLSKTQDLLSSEQEQKSRLQEQWQRQTRHLEKVEKSLEKESEEVNKANEIIRRLQNEVKSHHTKAKLRGQVAAEQERLLSSKETELHELHIELERVKSDLKGARETTASLNSQLKMKSEELAEAQRTIKTNENIIGWLNRQISENQMGQMQQRLRSSGFPTPIPPLSNGSNRLLSPAFGTTAGWQSSTGTRLTNQLIPMTQVNMIGSTTVTTATMPGTFTNTTTSNSTTVLSSRPASSVLNYMGVSATAASTFPVSTLHQVPESENETDYGKSLKVMDGGSHANPSTLPAPMTKSTPLHGDHILMGRIHSSDGTARSVRPISSGANSMLPPDVSSRLPTYLPSALGMRSQSNPSQTGSSQPVPHNLYSDRVGSEATKPTTTSACSVPDESDRTLHQQSLSSAYFPKPIGTQAHR</sequence>
<dbReference type="WBParaSite" id="ECPE_0000507201-mRNA-1">
    <property type="protein sequence ID" value="ECPE_0000507201-mRNA-1"/>
    <property type="gene ID" value="ECPE_0000507201"/>
</dbReference>
<reference evidence="3" key="1">
    <citation type="submission" date="2016-06" db="UniProtKB">
        <authorList>
            <consortium name="WormBaseParasite"/>
        </authorList>
    </citation>
    <scope>IDENTIFICATION</scope>
</reference>
<name>A0A183ADM5_9TREM</name>
<evidence type="ECO:0000256" key="2">
    <source>
        <dbReference type="SAM" id="MobiDB-lite"/>
    </source>
</evidence>
<dbReference type="GO" id="GO:0007099">
    <property type="term" value="P:centriole replication"/>
    <property type="evidence" value="ECO:0007669"/>
    <property type="project" value="TreeGrafter"/>
</dbReference>
<evidence type="ECO:0000256" key="1">
    <source>
        <dbReference type="SAM" id="Coils"/>
    </source>
</evidence>
<dbReference type="PANTHER" id="PTHR44281">
    <property type="entry name" value="SPINDLE ASSEMBLY ABNORMAL PROTEIN 6 HOMOLOG"/>
    <property type="match status" value="1"/>
</dbReference>
<organism evidence="3">
    <name type="scientific">Echinostoma caproni</name>
    <dbReference type="NCBI Taxonomy" id="27848"/>
    <lineage>
        <taxon>Eukaryota</taxon>
        <taxon>Metazoa</taxon>
        <taxon>Spiralia</taxon>
        <taxon>Lophotrochozoa</taxon>
        <taxon>Platyhelminthes</taxon>
        <taxon>Trematoda</taxon>
        <taxon>Digenea</taxon>
        <taxon>Plagiorchiida</taxon>
        <taxon>Echinostomata</taxon>
        <taxon>Echinostomatoidea</taxon>
        <taxon>Echinostomatidae</taxon>
        <taxon>Echinostoma</taxon>
    </lineage>
</organism>
<dbReference type="PANTHER" id="PTHR44281:SF2">
    <property type="entry name" value="SPINDLE ASSEMBLY ABNORMAL PROTEIN 6 HOMOLOG"/>
    <property type="match status" value="1"/>
</dbReference>
<accession>A0A183ADM5</accession>